<comment type="cofactor">
    <cofactor evidence="8">
        <name>S-adenosyl-L-methionine</name>
        <dbReference type="ChEBI" id="CHEBI:59789"/>
    </cofactor>
    <text evidence="8">Binds 1 S-adenosyl-L-methionine per subunit.</text>
</comment>
<keyword evidence="6 8" id="KW-0411">Iron-sulfur</keyword>
<feature type="binding site" evidence="8">
    <location>
        <begin position="13"/>
        <end position="15"/>
    </location>
    <ligand>
        <name>substrate</name>
    </ligand>
</feature>
<dbReference type="PIRSF" id="PIRSF000370">
    <property type="entry name" value="QueE"/>
    <property type="match status" value="1"/>
</dbReference>
<reference evidence="10 11" key="1">
    <citation type="journal article" date="2014" name="Appl. Environ. Microbiol.">
        <title>Genomic features of a bumble bee symbiont reflect its host environment.</title>
        <authorList>
            <person name="Martinson V.G."/>
            <person name="Magoc T."/>
            <person name="Koch H."/>
            <person name="Salzberg S.L."/>
            <person name="Moran N.A."/>
        </authorList>
    </citation>
    <scope>NUCLEOTIDE SEQUENCE [LARGE SCALE GENOMIC DNA]</scope>
    <source>
        <strain evidence="10 11">Bimp</strain>
    </source>
</reference>
<dbReference type="GO" id="GO:0016840">
    <property type="term" value="F:carbon-nitrogen lyase activity"/>
    <property type="evidence" value="ECO:0007669"/>
    <property type="project" value="UniProtKB-UniRule"/>
</dbReference>
<dbReference type="GO" id="GO:0051539">
    <property type="term" value="F:4 iron, 4 sulfur cluster binding"/>
    <property type="evidence" value="ECO:0007669"/>
    <property type="project" value="UniProtKB-UniRule"/>
</dbReference>
<comment type="cofactor">
    <cofactor evidence="8">
        <name>Mg(2+)</name>
        <dbReference type="ChEBI" id="CHEBI:18420"/>
    </cofactor>
</comment>
<dbReference type="InterPro" id="IPR058240">
    <property type="entry name" value="rSAM_sf"/>
</dbReference>
<evidence type="ECO:0000256" key="4">
    <source>
        <dbReference type="ARBA" id="ARBA00022842"/>
    </source>
</evidence>
<dbReference type="EMBL" id="AWGA01000059">
    <property type="protein sequence ID" value="TEA26967.1"/>
    <property type="molecule type" value="Genomic_DNA"/>
</dbReference>
<evidence type="ECO:0000256" key="8">
    <source>
        <dbReference type="HAMAP-Rule" id="MF_00917"/>
    </source>
</evidence>
<comment type="function">
    <text evidence="8">Catalyzes the complex heterocyclic radical-mediated conversion of 6-carboxy-5,6,7,8-tetrahydropterin (CPH4) to 7-carboxy-7-deazaguanine (CDG), a step common to the biosynthetic pathways of all 7-deazapurine-containing compounds.</text>
</comment>
<dbReference type="SFLD" id="SFLDS00029">
    <property type="entry name" value="Radical_SAM"/>
    <property type="match status" value="1"/>
</dbReference>
<dbReference type="GO" id="GO:0008616">
    <property type="term" value="P:tRNA queuosine(34) biosynthetic process"/>
    <property type="evidence" value="ECO:0007669"/>
    <property type="project" value="UniProtKB-UniRule"/>
</dbReference>
<dbReference type="Pfam" id="PF04055">
    <property type="entry name" value="Radical_SAM"/>
    <property type="match status" value="1"/>
</dbReference>
<dbReference type="GO" id="GO:1904047">
    <property type="term" value="F:S-adenosyl-L-methionine binding"/>
    <property type="evidence" value="ECO:0007669"/>
    <property type="project" value="UniProtKB-UniRule"/>
</dbReference>
<feature type="binding site" evidence="8">
    <location>
        <position position="41"/>
    </location>
    <ligand>
        <name>Mg(2+)</name>
        <dbReference type="ChEBI" id="CHEBI:18420"/>
    </ligand>
</feature>
<feature type="binding site" evidence="8">
    <location>
        <begin position="113"/>
        <end position="115"/>
    </location>
    <ligand>
        <name>S-adenosyl-L-methionine</name>
        <dbReference type="ChEBI" id="CHEBI:59789"/>
    </ligand>
</feature>
<keyword evidence="7 8" id="KW-0456">Lyase</keyword>
<dbReference type="InterPro" id="IPR007197">
    <property type="entry name" value="rSAM"/>
</dbReference>
<dbReference type="PROSITE" id="PS51918">
    <property type="entry name" value="RADICAL_SAM"/>
    <property type="match status" value="1"/>
</dbReference>
<dbReference type="InterPro" id="IPR013785">
    <property type="entry name" value="Aldolase_TIM"/>
</dbReference>
<dbReference type="InterPro" id="IPR024924">
    <property type="entry name" value="7-CO-7-deazaguanine_synth-like"/>
</dbReference>
<keyword evidence="5 8" id="KW-0408">Iron</keyword>
<dbReference type="AlphaFoldDB" id="A0AB94IC31"/>
<evidence type="ECO:0000256" key="1">
    <source>
        <dbReference type="ARBA" id="ARBA00022485"/>
    </source>
</evidence>
<keyword evidence="8" id="KW-0671">Queuosine biosynthesis</keyword>
<comment type="similarity">
    <text evidence="8">Belongs to the radical SAM superfamily. 7-carboxy-7-deazaguanine synthase family.</text>
</comment>
<accession>A0AB94IC31</accession>
<dbReference type="Proteomes" id="UP000506160">
    <property type="component" value="Unassembled WGS sequence"/>
</dbReference>
<comment type="subunit">
    <text evidence="8">Homodimer.</text>
</comment>
<evidence type="ECO:0000256" key="3">
    <source>
        <dbReference type="ARBA" id="ARBA00022723"/>
    </source>
</evidence>
<comment type="pathway">
    <text evidence="8">Purine metabolism; 7-cyano-7-deazaguanine biosynthesis.</text>
</comment>
<feature type="binding site" evidence="8">
    <location>
        <begin position="38"/>
        <end position="40"/>
    </location>
    <ligand>
        <name>S-adenosyl-L-methionine</name>
        <dbReference type="ChEBI" id="CHEBI:59789"/>
    </ligand>
</feature>
<dbReference type="HAMAP" id="MF_00917">
    <property type="entry name" value="QueE"/>
    <property type="match status" value="1"/>
</dbReference>
<feature type="binding site" evidence="8">
    <location>
        <position position="28"/>
    </location>
    <ligand>
        <name>substrate</name>
    </ligand>
</feature>
<keyword evidence="1 8" id="KW-0004">4Fe-4S</keyword>
<protein>
    <recommendedName>
        <fullName evidence="8">7-carboxy-7-deazaguanine synthase</fullName>
        <shortName evidence="8">CDG synthase</shortName>
        <ecNumber evidence="8">4.3.99.3</ecNumber>
    </recommendedName>
    <alternativeName>
        <fullName evidence="8">Queuosine biosynthesis protein QueE</fullName>
    </alternativeName>
</protein>
<evidence type="ECO:0000259" key="9">
    <source>
        <dbReference type="PROSITE" id="PS51918"/>
    </source>
</evidence>
<dbReference type="GO" id="GO:0000287">
    <property type="term" value="F:magnesium ion binding"/>
    <property type="evidence" value="ECO:0007669"/>
    <property type="project" value="UniProtKB-UniRule"/>
</dbReference>
<dbReference type="EC" id="4.3.99.3" evidence="8"/>
<comment type="caution">
    <text evidence="8">Lacks conserved residue(s) required for the propagation of feature annotation.</text>
</comment>
<keyword evidence="4 8" id="KW-0460">Magnesium</keyword>
<feature type="binding site" evidence="8">
    <location>
        <position position="69"/>
    </location>
    <ligand>
        <name>substrate</name>
    </ligand>
</feature>
<comment type="catalytic activity">
    <reaction evidence="8">
        <text>6-carboxy-5,6,7,8-tetrahydropterin + H(+) = 7-carboxy-7-carbaguanine + NH4(+)</text>
        <dbReference type="Rhea" id="RHEA:27974"/>
        <dbReference type="ChEBI" id="CHEBI:15378"/>
        <dbReference type="ChEBI" id="CHEBI:28938"/>
        <dbReference type="ChEBI" id="CHEBI:61032"/>
        <dbReference type="ChEBI" id="CHEBI:61036"/>
        <dbReference type="EC" id="4.3.99.3"/>
    </reaction>
</comment>
<evidence type="ECO:0000256" key="6">
    <source>
        <dbReference type="ARBA" id="ARBA00023014"/>
    </source>
</evidence>
<feature type="binding site" evidence="8">
    <location>
        <position position="71"/>
    </location>
    <ligand>
        <name>S-adenosyl-L-methionine</name>
        <dbReference type="ChEBI" id="CHEBI:59789"/>
    </ligand>
</feature>
<dbReference type="PANTHER" id="PTHR42836">
    <property type="entry name" value="7-CARBOXY-7-DEAZAGUANINE SYNTHASE"/>
    <property type="match status" value="1"/>
</dbReference>
<dbReference type="Gene3D" id="3.20.20.70">
    <property type="entry name" value="Aldolase class I"/>
    <property type="match status" value="1"/>
</dbReference>
<sequence>MTKFNIVEIFESLQGEGYNTGMPAIFIRFAGCNLNCQWCDTNFRQYTKMTLEMILEKIALFESKNIIITGGEPTLQKYLPLLLSQLKKNGYFIAIESNGLGKIDPHFDYIALSPKFCYWNRYQTIQQPQIDEIRIVVEEKSDFYDFCLFIEKHFHAKRYYLSPCELDGQFNILATIQILGRINQGRTDNKWLLSFQTHKFANID</sequence>
<dbReference type="RefSeq" id="WP_024496236.1">
    <property type="nucleotide sequence ID" value="NZ_AWGA01000059.1"/>
</dbReference>
<proteinExistence type="inferred from homology"/>
<comment type="cofactor">
    <cofactor evidence="8">
        <name>[4Fe-4S] cluster</name>
        <dbReference type="ChEBI" id="CHEBI:49883"/>
    </cofactor>
    <text evidence="8">Binds 1 [4Fe-4S] cluster. The cluster is coordinated with 3 cysteines and an exchangeable S-adenosyl-L-methionine.</text>
</comment>
<evidence type="ECO:0000313" key="10">
    <source>
        <dbReference type="EMBL" id="TEA26967.1"/>
    </source>
</evidence>
<keyword evidence="11" id="KW-1185">Reference proteome</keyword>
<comment type="caution">
    <text evidence="10">The sequence shown here is derived from an EMBL/GenBank/DDBJ whole genome shotgun (WGS) entry which is preliminary data.</text>
</comment>
<keyword evidence="2 8" id="KW-0949">S-adenosyl-L-methionine</keyword>
<name>A0AB94IC31_9GAMM</name>
<dbReference type="CDD" id="cd01335">
    <property type="entry name" value="Radical_SAM"/>
    <property type="match status" value="1"/>
</dbReference>
<feature type="binding site" evidence="8">
    <location>
        <position position="32"/>
    </location>
    <ligand>
        <name>[4Fe-4S] cluster</name>
        <dbReference type="ChEBI" id="CHEBI:49883"/>
        <note>4Fe-4S-S-AdoMet</note>
    </ligand>
</feature>
<keyword evidence="3 8" id="KW-0479">Metal-binding</keyword>
<feature type="domain" description="Radical SAM core" evidence="9">
    <location>
        <begin position="19"/>
        <end position="204"/>
    </location>
</feature>
<feature type="binding site" evidence="8">
    <location>
        <position position="39"/>
    </location>
    <ligand>
        <name>[4Fe-4S] cluster</name>
        <dbReference type="ChEBI" id="CHEBI:49883"/>
        <note>4Fe-4S-S-AdoMet</note>
    </ligand>
</feature>
<feature type="binding site" evidence="8">
    <location>
        <position position="36"/>
    </location>
    <ligand>
        <name>[4Fe-4S] cluster</name>
        <dbReference type="ChEBI" id="CHEBI:49883"/>
        <note>4Fe-4S-S-AdoMet</note>
    </ligand>
</feature>
<evidence type="ECO:0000256" key="5">
    <source>
        <dbReference type="ARBA" id="ARBA00023004"/>
    </source>
</evidence>
<organism evidence="10 11">
    <name type="scientific">Candidatus Schmidhempelia bombi str. Bimp</name>
    <dbReference type="NCBI Taxonomy" id="1387197"/>
    <lineage>
        <taxon>Bacteria</taxon>
        <taxon>Pseudomonadati</taxon>
        <taxon>Pseudomonadota</taxon>
        <taxon>Gammaproteobacteria</taxon>
        <taxon>Orbales</taxon>
        <taxon>Orbaceae</taxon>
        <taxon>Candidatus Schmidhempelia</taxon>
    </lineage>
</organism>
<evidence type="ECO:0000256" key="2">
    <source>
        <dbReference type="ARBA" id="ARBA00022691"/>
    </source>
</evidence>
<gene>
    <name evidence="8" type="primary">queE</name>
    <name evidence="10" type="ORF">O970_06050</name>
</gene>
<evidence type="ECO:0000256" key="7">
    <source>
        <dbReference type="ARBA" id="ARBA00023239"/>
    </source>
</evidence>
<evidence type="ECO:0000313" key="11">
    <source>
        <dbReference type="Proteomes" id="UP000506160"/>
    </source>
</evidence>
<dbReference type="PANTHER" id="PTHR42836:SF1">
    <property type="entry name" value="7-CARBOXY-7-DEAZAGUANINE SYNTHASE"/>
    <property type="match status" value="1"/>
</dbReference>
<dbReference type="SUPFAM" id="SSF102114">
    <property type="entry name" value="Radical SAM enzymes"/>
    <property type="match status" value="1"/>
</dbReference>